<name>A0ACC1JJN2_9FUNG</name>
<evidence type="ECO:0000313" key="2">
    <source>
        <dbReference type="Proteomes" id="UP001140234"/>
    </source>
</evidence>
<organism evidence="1 2">
    <name type="scientific">Coemansia nantahalensis</name>
    <dbReference type="NCBI Taxonomy" id="2789366"/>
    <lineage>
        <taxon>Eukaryota</taxon>
        <taxon>Fungi</taxon>
        <taxon>Fungi incertae sedis</taxon>
        <taxon>Zoopagomycota</taxon>
        <taxon>Kickxellomycotina</taxon>
        <taxon>Kickxellomycetes</taxon>
        <taxon>Kickxellales</taxon>
        <taxon>Kickxellaceae</taxon>
        <taxon>Coemansia</taxon>
    </lineage>
</organism>
<feature type="non-terminal residue" evidence="1">
    <location>
        <position position="100"/>
    </location>
</feature>
<gene>
    <name evidence="1" type="ORF">IWQ57_006479</name>
</gene>
<keyword evidence="2" id="KW-1185">Reference proteome</keyword>
<reference evidence="1" key="1">
    <citation type="submission" date="2022-07" db="EMBL/GenBank/DDBJ databases">
        <title>Phylogenomic reconstructions and comparative analyses of Kickxellomycotina fungi.</title>
        <authorList>
            <person name="Reynolds N.K."/>
            <person name="Stajich J.E."/>
            <person name="Barry K."/>
            <person name="Grigoriev I.V."/>
            <person name="Crous P."/>
            <person name="Smith M.E."/>
        </authorList>
    </citation>
    <scope>NUCLEOTIDE SEQUENCE</scope>
    <source>
        <strain evidence="1">CBS 109366</strain>
    </source>
</reference>
<evidence type="ECO:0000313" key="1">
    <source>
        <dbReference type="EMBL" id="KAJ2759731.1"/>
    </source>
</evidence>
<proteinExistence type="predicted"/>
<dbReference type="EMBL" id="JANBUJ010003698">
    <property type="protein sequence ID" value="KAJ2759731.1"/>
    <property type="molecule type" value="Genomic_DNA"/>
</dbReference>
<accession>A0ACC1JJN2</accession>
<dbReference type="Proteomes" id="UP001140234">
    <property type="component" value="Unassembled WGS sequence"/>
</dbReference>
<comment type="caution">
    <text evidence="1">The sequence shown here is derived from an EMBL/GenBank/DDBJ whole genome shotgun (WGS) entry which is preliminary data.</text>
</comment>
<sequence length="100" mass="10727">MSQPESAARRVSRVVFVGLLLDILAFTIILPLLPRSLEAYKAREGADTSTLLGMVLQQIALLRARLQAASASRFLGQGARADLVLLGGMLGSLYSLLQCL</sequence>
<protein>
    <submittedName>
        <fullName evidence="1">Uncharacterized protein</fullName>
    </submittedName>
</protein>